<accession>A0A807LCK7</accession>
<keyword evidence="2" id="KW-1185">Reference proteome</keyword>
<dbReference type="KEGG" id="kco:BWI95_08155"/>
<reference evidence="1 2" key="1">
    <citation type="submission" date="2017-01" db="EMBL/GenBank/DDBJ databases">
        <authorList>
            <person name="Cao J.-M."/>
        </authorList>
    </citation>
    <scope>NUCLEOTIDE SEQUENCE [LARGE SCALE GENOMIC DNA]</scope>
    <source>
        <strain evidence="1 2">888-76</strain>
    </source>
</reference>
<organism evidence="1 2">
    <name type="scientific">Kosakonia cowanii JCM 10956 = DSM 18146</name>
    <dbReference type="NCBI Taxonomy" id="1300165"/>
    <lineage>
        <taxon>Bacteria</taxon>
        <taxon>Pseudomonadati</taxon>
        <taxon>Pseudomonadota</taxon>
        <taxon>Gammaproteobacteria</taxon>
        <taxon>Enterobacterales</taxon>
        <taxon>Enterobacteriaceae</taxon>
        <taxon>Kosakonia</taxon>
    </lineage>
</organism>
<evidence type="ECO:0000313" key="1">
    <source>
        <dbReference type="EMBL" id="APZ05029.1"/>
    </source>
</evidence>
<gene>
    <name evidence="1" type="ORF">BWI95_08155</name>
</gene>
<name>A0A807LCK7_9ENTR</name>
<dbReference type="Proteomes" id="UP000187148">
    <property type="component" value="Chromosome"/>
</dbReference>
<dbReference type="AlphaFoldDB" id="A0A807LCK7"/>
<dbReference type="EMBL" id="CP019445">
    <property type="protein sequence ID" value="APZ05029.1"/>
    <property type="molecule type" value="Genomic_DNA"/>
</dbReference>
<sequence length="69" mass="7949">MEKRESLWKVAGITNLASRLYCPLVSLTDGRVFRTVRLELDGDRLKYMTLREIEVVAVSLIKNHADEKT</sequence>
<proteinExistence type="predicted"/>
<protein>
    <submittedName>
        <fullName evidence="1">Uncharacterized protein</fullName>
    </submittedName>
</protein>
<dbReference type="RefSeq" id="WP_042715070.1">
    <property type="nucleotide sequence ID" value="NZ_CP019445.1"/>
</dbReference>
<evidence type="ECO:0000313" key="2">
    <source>
        <dbReference type="Proteomes" id="UP000187148"/>
    </source>
</evidence>
<dbReference type="GeneID" id="77481586"/>